<dbReference type="SUPFAM" id="SSF53383">
    <property type="entry name" value="PLP-dependent transferases"/>
    <property type="match status" value="1"/>
</dbReference>
<reference evidence="3" key="1">
    <citation type="journal article" date="2014" name="Int. J. Syst. Evol. Microbiol.">
        <title>Complete genome sequence of Corynebacterium casei LMG S-19264T (=DSM 44701T), isolated from a smear-ripened cheese.</title>
        <authorList>
            <consortium name="US DOE Joint Genome Institute (JGI-PGF)"/>
            <person name="Walter F."/>
            <person name="Albersmeier A."/>
            <person name="Kalinowski J."/>
            <person name="Ruckert C."/>
        </authorList>
    </citation>
    <scope>NUCLEOTIDE SEQUENCE</scope>
    <source>
        <strain evidence="3">JCM 4790</strain>
    </source>
</reference>
<evidence type="ECO:0000256" key="2">
    <source>
        <dbReference type="ARBA" id="ARBA00050776"/>
    </source>
</evidence>
<dbReference type="Proteomes" id="UP000619244">
    <property type="component" value="Unassembled WGS sequence"/>
</dbReference>
<evidence type="ECO:0000256" key="1">
    <source>
        <dbReference type="ARBA" id="ARBA00001933"/>
    </source>
</evidence>
<dbReference type="InterPro" id="IPR015422">
    <property type="entry name" value="PyrdxlP-dep_Trfase_small"/>
</dbReference>
<dbReference type="PANTHER" id="PTHR11601">
    <property type="entry name" value="CYSTEINE DESULFURYLASE FAMILY MEMBER"/>
    <property type="match status" value="1"/>
</dbReference>
<dbReference type="GO" id="GO:0031071">
    <property type="term" value="F:cysteine desulfurase activity"/>
    <property type="evidence" value="ECO:0007669"/>
    <property type="project" value="UniProtKB-EC"/>
</dbReference>
<organism evidence="3 4">
    <name type="scientific">Streptomyces minutiscleroticus</name>
    <dbReference type="NCBI Taxonomy" id="68238"/>
    <lineage>
        <taxon>Bacteria</taxon>
        <taxon>Bacillati</taxon>
        <taxon>Actinomycetota</taxon>
        <taxon>Actinomycetes</taxon>
        <taxon>Kitasatosporales</taxon>
        <taxon>Streptomycetaceae</taxon>
        <taxon>Streptomyces</taxon>
    </lineage>
</organism>
<dbReference type="PANTHER" id="PTHR11601:SF34">
    <property type="entry name" value="CYSTEINE DESULFURASE"/>
    <property type="match status" value="1"/>
</dbReference>
<dbReference type="EMBL" id="BMVU01000043">
    <property type="protein sequence ID" value="GGY00397.1"/>
    <property type="molecule type" value="Genomic_DNA"/>
</dbReference>
<sequence>MTGWSTRPRWSGPCPAGERLPNTLNVSIDGVVGRDLLAAAPGVAASTGSACRSGVFTPSPVLTAMGMDSARALGALRLSLGRWSTPRDVATAARLLTAAVIGDAVPAAGGR</sequence>
<protein>
    <recommendedName>
        <fullName evidence="5">Cysteine desulfurase</fullName>
    </recommendedName>
</protein>
<evidence type="ECO:0008006" key="5">
    <source>
        <dbReference type="Google" id="ProtNLM"/>
    </source>
</evidence>
<keyword evidence="4" id="KW-1185">Reference proteome</keyword>
<dbReference type="InterPro" id="IPR015424">
    <property type="entry name" value="PyrdxlP-dep_Trfase"/>
</dbReference>
<evidence type="ECO:0000313" key="4">
    <source>
        <dbReference type="Proteomes" id="UP000619244"/>
    </source>
</evidence>
<comment type="cofactor">
    <cofactor evidence="1">
        <name>pyridoxal 5'-phosphate</name>
        <dbReference type="ChEBI" id="CHEBI:597326"/>
    </cofactor>
</comment>
<proteinExistence type="predicted"/>
<reference evidence="3" key="2">
    <citation type="submission" date="2020-09" db="EMBL/GenBank/DDBJ databases">
        <authorList>
            <person name="Sun Q."/>
            <person name="Ohkuma M."/>
        </authorList>
    </citation>
    <scope>NUCLEOTIDE SEQUENCE</scope>
    <source>
        <strain evidence="3">JCM 4790</strain>
    </source>
</reference>
<name>A0A918U6N7_9ACTN</name>
<comment type="catalytic activity">
    <reaction evidence="2">
        <text>(sulfur carrier)-H + L-cysteine = (sulfur carrier)-SH + L-alanine</text>
        <dbReference type="Rhea" id="RHEA:43892"/>
        <dbReference type="Rhea" id="RHEA-COMP:14737"/>
        <dbReference type="Rhea" id="RHEA-COMP:14739"/>
        <dbReference type="ChEBI" id="CHEBI:29917"/>
        <dbReference type="ChEBI" id="CHEBI:35235"/>
        <dbReference type="ChEBI" id="CHEBI:57972"/>
        <dbReference type="ChEBI" id="CHEBI:64428"/>
        <dbReference type="EC" id="2.8.1.7"/>
    </reaction>
</comment>
<dbReference type="AlphaFoldDB" id="A0A918U6N7"/>
<gene>
    <name evidence="3" type="ORF">GCM10010358_62710</name>
</gene>
<dbReference type="Gene3D" id="3.90.1150.10">
    <property type="entry name" value="Aspartate Aminotransferase, domain 1"/>
    <property type="match status" value="1"/>
</dbReference>
<evidence type="ECO:0000313" key="3">
    <source>
        <dbReference type="EMBL" id="GGY00397.1"/>
    </source>
</evidence>
<accession>A0A918U6N7</accession>
<comment type="caution">
    <text evidence="3">The sequence shown here is derived from an EMBL/GenBank/DDBJ whole genome shotgun (WGS) entry which is preliminary data.</text>
</comment>